<organism evidence="1 2">
    <name type="scientific">Corchorus olitorius</name>
    <dbReference type="NCBI Taxonomy" id="93759"/>
    <lineage>
        <taxon>Eukaryota</taxon>
        <taxon>Viridiplantae</taxon>
        <taxon>Streptophyta</taxon>
        <taxon>Embryophyta</taxon>
        <taxon>Tracheophyta</taxon>
        <taxon>Spermatophyta</taxon>
        <taxon>Magnoliopsida</taxon>
        <taxon>eudicotyledons</taxon>
        <taxon>Gunneridae</taxon>
        <taxon>Pentapetalae</taxon>
        <taxon>rosids</taxon>
        <taxon>malvids</taxon>
        <taxon>Malvales</taxon>
        <taxon>Malvaceae</taxon>
        <taxon>Grewioideae</taxon>
        <taxon>Apeibeae</taxon>
        <taxon>Corchorus</taxon>
    </lineage>
</organism>
<comment type="caution">
    <text evidence="1">The sequence shown here is derived from an EMBL/GenBank/DDBJ whole genome shotgun (WGS) entry which is preliminary data.</text>
</comment>
<proteinExistence type="predicted"/>
<protein>
    <submittedName>
        <fullName evidence="1">Uncharacterized protein</fullName>
    </submittedName>
</protein>
<name>A0A1R3KCI8_9ROSI</name>
<reference evidence="2" key="1">
    <citation type="submission" date="2013-09" db="EMBL/GenBank/DDBJ databases">
        <title>Corchorus olitorius genome sequencing.</title>
        <authorList>
            <person name="Alam M."/>
            <person name="Haque M.S."/>
            <person name="Islam M.S."/>
            <person name="Emdad E.M."/>
            <person name="Islam M.M."/>
            <person name="Ahmed B."/>
            <person name="Halim A."/>
            <person name="Hossen Q.M.M."/>
            <person name="Hossain M.Z."/>
            <person name="Ahmed R."/>
            <person name="Khan M.M."/>
            <person name="Islam R."/>
            <person name="Rashid M.M."/>
            <person name="Khan S.A."/>
            <person name="Rahman M.S."/>
            <person name="Alam M."/>
            <person name="Yahiya A.S."/>
            <person name="Khan M.S."/>
            <person name="Azam M.S."/>
            <person name="Haque T."/>
            <person name="Lashkar M.Z.H."/>
            <person name="Akhand A.I."/>
            <person name="Morshed G."/>
            <person name="Roy S."/>
            <person name="Uddin K.S."/>
            <person name="Rabeya T."/>
            <person name="Hossain A.S."/>
            <person name="Chowdhury A."/>
            <person name="Snigdha A.R."/>
            <person name="Mortoza M.S."/>
            <person name="Matin S.A."/>
            <person name="Hoque S.M.E."/>
            <person name="Islam M.K."/>
            <person name="Roy D.K."/>
            <person name="Haider R."/>
            <person name="Moosa M.M."/>
            <person name="Elias S.M."/>
            <person name="Hasan A.M."/>
            <person name="Jahan S."/>
            <person name="Shafiuddin M."/>
            <person name="Mahmood N."/>
            <person name="Shommy N.S."/>
        </authorList>
    </citation>
    <scope>NUCLEOTIDE SEQUENCE [LARGE SCALE GENOMIC DNA]</scope>
    <source>
        <strain evidence="2">cv. O-4</strain>
    </source>
</reference>
<evidence type="ECO:0000313" key="1">
    <source>
        <dbReference type="EMBL" id="OMP04796.1"/>
    </source>
</evidence>
<dbReference type="EMBL" id="AWUE01014200">
    <property type="protein sequence ID" value="OMP04796.1"/>
    <property type="molecule type" value="Genomic_DNA"/>
</dbReference>
<evidence type="ECO:0000313" key="2">
    <source>
        <dbReference type="Proteomes" id="UP000187203"/>
    </source>
</evidence>
<gene>
    <name evidence="1" type="ORF">COLO4_09289</name>
</gene>
<accession>A0A1R3KCI8</accession>
<sequence length="98" mass="11031">MLRFFAVPRNLRPPCGFDGSVLLLRSRPQPPTTESFEFQGVSSTNQAPIARILVVSPWKWPQPSRFRFIQSFPSVPGLIRVKTPLVKWGKLVGNRANG</sequence>
<dbReference type="AlphaFoldDB" id="A0A1R3KCI8"/>
<dbReference type="Proteomes" id="UP000187203">
    <property type="component" value="Unassembled WGS sequence"/>
</dbReference>
<keyword evidence="2" id="KW-1185">Reference proteome</keyword>